<evidence type="ECO:0000259" key="1">
    <source>
        <dbReference type="Pfam" id="PF13472"/>
    </source>
</evidence>
<dbReference type="SUPFAM" id="SSF52266">
    <property type="entry name" value="SGNH hydrolase"/>
    <property type="match status" value="1"/>
</dbReference>
<reference evidence="3" key="1">
    <citation type="journal article" date="2019" name="Int. J. Syst. Evol. Microbiol.">
        <title>The Global Catalogue of Microorganisms (GCM) 10K type strain sequencing project: providing services to taxonomists for standard genome sequencing and annotation.</title>
        <authorList>
            <consortium name="The Broad Institute Genomics Platform"/>
            <consortium name="The Broad Institute Genome Sequencing Center for Infectious Disease"/>
            <person name="Wu L."/>
            <person name="Ma J."/>
        </authorList>
    </citation>
    <scope>NUCLEOTIDE SEQUENCE [LARGE SCALE GENOMIC DNA]</scope>
    <source>
        <strain evidence="3">CGMCC 1.18575</strain>
    </source>
</reference>
<comment type="caution">
    <text evidence="2">The sequence shown here is derived from an EMBL/GenBank/DDBJ whole genome shotgun (WGS) entry which is preliminary data.</text>
</comment>
<sequence length="233" mass="26196">MPFSRFHSRLQEKAADPGARAVTYVAFGDSVTQGCMELGVIEYERVYHQIFKRCVEGGFPGTVINVINSGFAGDTANASRSRWQRDVLMYEPDLVTIGFGLNDAHGGPDGVEPYIKAIGDLVDRLRNETGADILLVVPGMMMKRDNDRIHESHRSLVTEFIRVADAGYLAMYVEALRCYAREADVPYFDSYRMWEQMEQDGIDIHTRLSNGINHPDADFHVELGKALANTIFR</sequence>
<dbReference type="InterPro" id="IPR013830">
    <property type="entry name" value="SGNH_hydro"/>
</dbReference>
<keyword evidence="2" id="KW-0378">Hydrolase</keyword>
<dbReference type="InterPro" id="IPR036514">
    <property type="entry name" value="SGNH_hydro_sf"/>
</dbReference>
<evidence type="ECO:0000313" key="3">
    <source>
        <dbReference type="Proteomes" id="UP001596113"/>
    </source>
</evidence>
<organism evidence="2 3">
    <name type="scientific">Cohnella soli</name>
    <dbReference type="NCBI Taxonomy" id="425005"/>
    <lineage>
        <taxon>Bacteria</taxon>
        <taxon>Bacillati</taxon>
        <taxon>Bacillota</taxon>
        <taxon>Bacilli</taxon>
        <taxon>Bacillales</taxon>
        <taxon>Paenibacillaceae</taxon>
        <taxon>Cohnella</taxon>
    </lineage>
</organism>
<dbReference type="Gene3D" id="3.40.50.1110">
    <property type="entry name" value="SGNH hydrolase"/>
    <property type="match status" value="1"/>
</dbReference>
<dbReference type="PANTHER" id="PTHR30383:SF5">
    <property type="entry name" value="SGNH HYDROLASE-TYPE ESTERASE DOMAIN-CONTAINING PROTEIN"/>
    <property type="match status" value="1"/>
</dbReference>
<dbReference type="InterPro" id="IPR051532">
    <property type="entry name" value="Ester_Hydrolysis_Enzymes"/>
</dbReference>
<dbReference type="RefSeq" id="WP_378139655.1">
    <property type="nucleotide sequence ID" value="NZ_JBHSMI010000067.1"/>
</dbReference>
<keyword evidence="3" id="KW-1185">Reference proteome</keyword>
<dbReference type="EMBL" id="JBHSMI010000067">
    <property type="protein sequence ID" value="MFC5407204.1"/>
    <property type="molecule type" value="Genomic_DNA"/>
</dbReference>
<dbReference type="Pfam" id="PF13472">
    <property type="entry name" value="Lipase_GDSL_2"/>
    <property type="match status" value="1"/>
</dbReference>
<evidence type="ECO:0000313" key="2">
    <source>
        <dbReference type="EMBL" id="MFC5407204.1"/>
    </source>
</evidence>
<proteinExistence type="predicted"/>
<gene>
    <name evidence="2" type="ORF">ACFPOF_31130</name>
</gene>
<dbReference type="PANTHER" id="PTHR30383">
    <property type="entry name" value="THIOESTERASE 1/PROTEASE 1/LYSOPHOSPHOLIPASE L1"/>
    <property type="match status" value="1"/>
</dbReference>
<dbReference type="GO" id="GO:0016787">
    <property type="term" value="F:hydrolase activity"/>
    <property type="evidence" value="ECO:0007669"/>
    <property type="project" value="UniProtKB-KW"/>
</dbReference>
<protein>
    <submittedName>
        <fullName evidence="2">SGNH/GDSL hydrolase family protein</fullName>
    </submittedName>
</protein>
<accession>A0ABW0I1M9</accession>
<feature type="domain" description="SGNH hydrolase-type esterase" evidence="1">
    <location>
        <begin position="26"/>
        <end position="218"/>
    </location>
</feature>
<name>A0ABW0I1M9_9BACL</name>
<dbReference type="Proteomes" id="UP001596113">
    <property type="component" value="Unassembled WGS sequence"/>
</dbReference>